<accession>A0ABT6B5L0</accession>
<keyword evidence="1" id="KW-1133">Transmembrane helix</keyword>
<keyword evidence="1" id="KW-0812">Transmembrane</keyword>
<feature type="transmembrane region" description="Helical" evidence="1">
    <location>
        <begin position="110"/>
        <end position="129"/>
    </location>
</feature>
<keyword evidence="1" id="KW-0472">Membrane</keyword>
<evidence type="ECO:0000313" key="2">
    <source>
        <dbReference type="EMBL" id="MDF3840069.1"/>
    </source>
</evidence>
<reference evidence="2 3" key="1">
    <citation type="submission" date="2023-03" db="EMBL/GenBank/DDBJ databases">
        <title>Draft assemblies of triclosan tolerant bacteria isolated from returned activated sludge.</title>
        <authorList>
            <person name="Van Hamelsveld S."/>
        </authorList>
    </citation>
    <scope>NUCLEOTIDE SEQUENCE [LARGE SCALE GENOMIC DNA]</scope>
    <source>
        <strain evidence="2 3">GW210010_S58</strain>
    </source>
</reference>
<dbReference type="RefSeq" id="WP_276269631.1">
    <property type="nucleotide sequence ID" value="NZ_JARJLM010000734.1"/>
</dbReference>
<dbReference type="Proteomes" id="UP001216674">
    <property type="component" value="Unassembled WGS sequence"/>
</dbReference>
<proteinExistence type="predicted"/>
<gene>
    <name evidence="2" type="ORF">P3W85_45180</name>
</gene>
<keyword evidence="3" id="KW-1185">Reference proteome</keyword>
<evidence type="ECO:0000256" key="1">
    <source>
        <dbReference type="SAM" id="Phobius"/>
    </source>
</evidence>
<feature type="transmembrane region" description="Helical" evidence="1">
    <location>
        <begin position="65"/>
        <end position="90"/>
    </location>
</feature>
<protein>
    <submittedName>
        <fullName evidence="2">Uncharacterized protein</fullName>
    </submittedName>
</protein>
<sequence>MLLALSSLSAVLFLLQLMHQGTNGDFLTYFMMQVIYTAWMAFSIFAYGSKLGIVSAFSGGMTSKLVWSALAVASFAFGRFLFVEFASGIFPVTTSVLTQTFYIGVFMKTLALLGLGVTIFAALSQYILAAPLISDAVGRKTWLTCCLVVCHSSIILSLHVLAVSLEELSRGNTGNLALIYIAGSLDFTETHL</sequence>
<evidence type="ECO:0000313" key="3">
    <source>
        <dbReference type="Proteomes" id="UP001216674"/>
    </source>
</evidence>
<dbReference type="EMBL" id="JARJLM010000734">
    <property type="protein sequence ID" value="MDF3840069.1"/>
    <property type="molecule type" value="Genomic_DNA"/>
</dbReference>
<feature type="transmembrane region" description="Helical" evidence="1">
    <location>
        <begin position="34"/>
        <end position="53"/>
    </location>
</feature>
<feature type="transmembrane region" description="Helical" evidence="1">
    <location>
        <begin position="141"/>
        <end position="162"/>
    </location>
</feature>
<comment type="caution">
    <text evidence="2">The sequence shown here is derived from an EMBL/GenBank/DDBJ whole genome shotgun (WGS) entry which is preliminary data.</text>
</comment>
<name>A0ABT6B5L0_9BURK</name>
<organism evidence="2 3">
    <name type="scientific">Cupriavidus basilensis</name>
    <dbReference type="NCBI Taxonomy" id="68895"/>
    <lineage>
        <taxon>Bacteria</taxon>
        <taxon>Pseudomonadati</taxon>
        <taxon>Pseudomonadota</taxon>
        <taxon>Betaproteobacteria</taxon>
        <taxon>Burkholderiales</taxon>
        <taxon>Burkholderiaceae</taxon>
        <taxon>Cupriavidus</taxon>
    </lineage>
</organism>